<name>A0A7S3JYA0_9STRA</name>
<dbReference type="GO" id="GO:0005507">
    <property type="term" value="F:copper ion binding"/>
    <property type="evidence" value="ECO:0007669"/>
    <property type="project" value="TreeGrafter"/>
</dbReference>
<feature type="compositionally biased region" description="Basic and acidic residues" evidence="3">
    <location>
        <begin position="10"/>
        <end position="20"/>
    </location>
</feature>
<dbReference type="SUPFAM" id="SSF110395">
    <property type="entry name" value="CutC-like"/>
    <property type="match status" value="1"/>
</dbReference>
<feature type="region of interest" description="Disordered" evidence="3">
    <location>
        <begin position="300"/>
        <end position="352"/>
    </location>
</feature>
<feature type="compositionally biased region" description="Pro residues" evidence="3">
    <location>
        <begin position="341"/>
        <end position="352"/>
    </location>
</feature>
<evidence type="ECO:0000313" key="4">
    <source>
        <dbReference type="EMBL" id="CAE0368742.1"/>
    </source>
</evidence>
<evidence type="ECO:0000256" key="3">
    <source>
        <dbReference type="SAM" id="MobiDB-lite"/>
    </source>
</evidence>
<gene>
    <name evidence="4" type="ORF">ALAG00032_LOCUS9505</name>
</gene>
<dbReference type="InterPro" id="IPR005627">
    <property type="entry name" value="CutC-like"/>
</dbReference>
<dbReference type="PANTHER" id="PTHR12598">
    <property type="entry name" value="COPPER HOMEOSTASIS PROTEIN CUTC"/>
    <property type="match status" value="1"/>
</dbReference>
<proteinExistence type="inferred from homology"/>
<dbReference type="Gene3D" id="3.20.20.380">
    <property type="entry name" value="Copper homeostasis (CutC) domain"/>
    <property type="match status" value="1"/>
</dbReference>
<dbReference type="AlphaFoldDB" id="A0A7S3JYA0"/>
<evidence type="ECO:0000256" key="1">
    <source>
        <dbReference type="ARBA" id="ARBA00007768"/>
    </source>
</evidence>
<feature type="region of interest" description="Disordered" evidence="3">
    <location>
        <begin position="1"/>
        <end position="20"/>
    </location>
</feature>
<evidence type="ECO:0000256" key="2">
    <source>
        <dbReference type="ARBA" id="ARBA00019014"/>
    </source>
</evidence>
<dbReference type="PANTHER" id="PTHR12598:SF0">
    <property type="entry name" value="COPPER HOMEOSTASIS PROTEIN CUTC HOMOLOG"/>
    <property type="match status" value="1"/>
</dbReference>
<reference evidence="4" key="1">
    <citation type="submission" date="2021-01" db="EMBL/GenBank/DDBJ databases">
        <authorList>
            <person name="Corre E."/>
            <person name="Pelletier E."/>
            <person name="Niang G."/>
            <person name="Scheremetjew M."/>
            <person name="Finn R."/>
            <person name="Kale V."/>
            <person name="Holt S."/>
            <person name="Cochrane G."/>
            <person name="Meng A."/>
            <person name="Brown T."/>
            <person name="Cohen L."/>
        </authorList>
    </citation>
    <scope>NUCLEOTIDE SEQUENCE</scope>
    <source>
        <strain evidence="4">CCMP1510</strain>
    </source>
</reference>
<sequence>MMVADSPSIEEVRETNDDESWREKPERLVYAAPSLVQSTRISTEIFLRCEERRIRLRVDAESKYAPVYQIPGFEVCVAIECASAALRAIEGGAKRLELYTNSAGEIRATAALLRQYKNPAELYVHLNGGDSLNEIAKMALRVDLAFAKSLGARGVILGALEAKTHHLDADFLEQLVKIAKPMKVAFSAQAFEALLEANGQYSTLDQRSRRLSALDSLIDLGVTTIYIQDLHALQDTIDLARGRISIVAALRGNDGYFLSSDFTSSLLRGIRKLDHSSSTYAHHLSPNFFIQLFCPPPSESPSSSSITLPLPPPSSSAPTGKRRKRTSSPSSTLPHHNNLWPPTPPPLSSFAI</sequence>
<dbReference type="InterPro" id="IPR036822">
    <property type="entry name" value="CutC-like_dom_sf"/>
</dbReference>
<comment type="similarity">
    <text evidence="1">Belongs to the CutC family.</text>
</comment>
<dbReference type="EMBL" id="HBIJ01014169">
    <property type="protein sequence ID" value="CAE0368742.1"/>
    <property type="molecule type" value="Transcribed_RNA"/>
</dbReference>
<dbReference type="Pfam" id="PF03932">
    <property type="entry name" value="CutC"/>
    <property type="match status" value="1"/>
</dbReference>
<organism evidence="4">
    <name type="scientific">Aureoumbra lagunensis</name>
    <dbReference type="NCBI Taxonomy" id="44058"/>
    <lineage>
        <taxon>Eukaryota</taxon>
        <taxon>Sar</taxon>
        <taxon>Stramenopiles</taxon>
        <taxon>Ochrophyta</taxon>
        <taxon>Pelagophyceae</taxon>
        <taxon>Pelagomonadales</taxon>
        <taxon>Aureoumbra</taxon>
    </lineage>
</organism>
<accession>A0A7S3JYA0</accession>
<protein>
    <recommendedName>
        <fullName evidence="2">Copper homeostasis protein cutC homolog</fullName>
    </recommendedName>
</protein>